<proteinExistence type="predicted"/>
<dbReference type="EMBL" id="QLYR01000001">
    <property type="protein sequence ID" value="RAQ30058.1"/>
    <property type="molecule type" value="Genomic_DNA"/>
</dbReference>
<accession>A0A328UEX6</accession>
<comment type="caution">
    <text evidence="1">The sequence shown here is derived from an EMBL/GenBank/DDBJ whole genome shotgun (WGS) entry which is preliminary data.</text>
</comment>
<sequence length="173" mass="20104">MLSIQEFLKKINTGSAVRENIPMGLGMGFPVLNITGDRLLVSVFYYRSVLRPNDQTLLMPPEYKLTLDYPSGKMTSFENLRLDSRYAKVNFDKPVGTFRHEAIKHLDRDGYKKAKEDLYEALNRLIAFLGDEGEFTKEDEEKLSGLYTMMTEPPLHPFYKSLSPQFFERYIEQ</sequence>
<organism evidence="1 2">
    <name type="scientific">Hydrogeniiclostridium mannosilyticum</name>
    <dbReference type="NCBI Taxonomy" id="2764322"/>
    <lineage>
        <taxon>Bacteria</taxon>
        <taxon>Bacillati</taxon>
        <taxon>Bacillota</taxon>
        <taxon>Clostridia</taxon>
        <taxon>Eubacteriales</taxon>
        <taxon>Acutalibacteraceae</taxon>
        <taxon>Hydrogeniiclostridium</taxon>
    </lineage>
</organism>
<reference evidence="1 2" key="1">
    <citation type="submission" date="2018-06" db="EMBL/GenBank/DDBJ databases">
        <title>Noncontiguous genome sequence of Ruminococcaceae bacterium ASD2818.</title>
        <authorList>
            <person name="Chaplin A.V."/>
            <person name="Sokolova S.R."/>
            <person name="Kochetkova T.O."/>
            <person name="Goltsov A.Y."/>
            <person name="Trofimov D.Y."/>
            <person name="Efimov B.A."/>
        </authorList>
    </citation>
    <scope>NUCLEOTIDE SEQUENCE [LARGE SCALE GENOMIC DNA]</scope>
    <source>
        <strain evidence="1 2">ASD2818</strain>
    </source>
</reference>
<dbReference type="AlphaFoldDB" id="A0A328UEX6"/>
<protein>
    <submittedName>
        <fullName evidence="1">Uncharacterized protein</fullName>
    </submittedName>
</protein>
<name>A0A328UEX6_9FIRM</name>
<evidence type="ECO:0000313" key="1">
    <source>
        <dbReference type="EMBL" id="RAQ30058.1"/>
    </source>
</evidence>
<keyword evidence="2" id="KW-1185">Reference proteome</keyword>
<dbReference type="Proteomes" id="UP000249377">
    <property type="component" value="Unassembled WGS sequence"/>
</dbReference>
<gene>
    <name evidence="1" type="ORF">DPQ25_00680</name>
</gene>
<dbReference type="RefSeq" id="WP_112331254.1">
    <property type="nucleotide sequence ID" value="NZ_QLYR01000001.1"/>
</dbReference>
<evidence type="ECO:0000313" key="2">
    <source>
        <dbReference type="Proteomes" id="UP000249377"/>
    </source>
</evidence>